<dbReference type="GO" id="GO:0003677">
    <property type="term" value="F:DNA binding"/>
    <property type="evidence" value="ECO:0007669"/>
    <property type="project" value="UniProtKB-KW"/>
</dbReference>
<comment type="caution">
    <text evidence="6">The sequence shown here is derived from an EMBL/GenBank/DDBJ whole genome shotgun (WGS) entry which is preliminary data.</text>
</comment>
<dbReference type="GO" id="GO:0005829">
    <property type="term" value="C:cytosol"/>
    <property type="evidence" value="ECO:0007669"/>
    <property type="project" value="TreeGrafter"/>
</dbReference>
<dbReference type="EMBL" id="PSYR01000001">
    <property type="protein sequence ID" value="RCN59470.1"/>
    <property type="molecule type" value="Genomic_DNA"/>
</dbReference>
<dbReference type="InterPro" id="IPR018490">
    <property type="entry name" value="cNMP-bd_dom_sf"/>
</dbReference>
<sequence>MAVTSFESSLRQRCSNCSLREICLPLGLDAEELGRLDELVKRRRRVFAGQHLFRAGDPLQALAAVRTGFFKIYEVSAGGHEQITAFPMEGELMGLDAISADVHRGNALALEDSEVCEIPFTKLEGLLSDLPRLQHQFHKLLSGAIGNDHGLMMVLGTMTAELKVAAFLLNLADRLEARGQPRAIIHLPMSREEIGNYLGLKLETVSRMFSKLRDDGLIVTEGRKTEIRNYAALKDLCLQGSAHA</sequence>
<evidence type="ECO:0000256" key="2">
    <source>
        <dbReference type="ARBA" id="ARBA00023125"/>
    </source>
</evidence>
<feature type="domain" description="Cyclic nucleotide-binding" evidence="4">
    <location>
        <begin position="24"/>
        <end position="104"/>
    </location>
</feature>
<proteinExistence type="predicted"/>
<dbReference type="PROSITE" id="PS51063">
    <property type="entry name" value="HTH_CRP_2"/>
    <property type="match status" value="1"/>
</dbReference>
<dbReference type="SUPFAM" id="SSF51206">
    <property type="entry name" value="cAMP-binding domain-like"/>
    <property type="match status" value="1"/>
</dbReference>
<dbReference type="InterPro" id="IPR036390">
    <property type="entry name" value="WH_DNA-bd_sf"/>
</dbReference>
<dbReference type="GO" id="GO:0003700">
    <property type="term" value="F:DNA-binding transcription factor activity"/>
    <property type="evidence" value="ECO:0007669"/>
    <property type="project" value="TreeGrafter"/>
</dbReference>
<organism evidence="6 7">
    <name type="scientific">Acidiferrobacter thiooxydans</name>
    <dbReference type="NCBI Taxonomy" id="163359"/>
    <lineage>
        <taxon>Bacteria</taxon>
        <taxon>Pseudomonadati</taxon>
        <taxon>Pseudomonadota</taxon>
        <taxon>Gammaproteobacteria</taxon>
        <taxon>Acidiferrobacterales</taxon>
        <taxon>Acidiferrobacteraceae</taxon>
        <taxon>Acidiferrobacter</taxon>
    </lineage>
</organism>
<feature type="domain" description="HTH crp-type" evidence="5">
    <location>
        <begin position="158"/>
        <end position="231"/>
    </location>
</feature>
<dbReference type="InterPro" id="IPR036388">
    <property type="entry name" value="WH-like_DNA-bd_sf"/>
</dbReference>
<dbReference type="OrthoDB" id="7643467at2"/>
<dbReference type="InterPro" id="IPR050397">
    <property type="entry name" value="Env_Response_Regulators"/>
</dbReference>
<dbReference type="Gene3D" id="2.60.120.10">
    <property type="entry name" value="Jelly Rolls"/>
    <property type="match status" value="1"/>
</dbReference>
<accession>A0A368HMD9</accession>
<evidence type="ECO:0000313" key="6">
    <source>
        <dbReference type="EMBL" id="RCN59470.1"/>
    </source>
</evidence>
<dbReference type="Proteomes" id="UP000253250">
    <property type="component" value="Unassembled WGS sequence"/>
</dbReference>
<dbReference type="CDD" id="cd00092">
    <property type="entry name" value="HTH_CRP"/>
    <property type="match status" value="1"/>
</dbReference>
<dbReference type="InterPro" id="IPR012318">
    <property type="entry name" value="HTH_CRP"/>
</dbReference>
<dbReference type="PROSITE" id="PS50042">
    <property type="entry name" value="CNMP_BINDING_3"/>
    <property type="match status" value="1"/>
</dbReference>
<dbReference type="RefSeq" id="WP_114282145.1">
    <property type="nucleotide sequence ID" value="NZ_CP080624.1"/>
</dbReference>
<dbReference type="AlphaFoldDB" id="A0A368HMD9"/>
<dbReference type="InterPro" id="IPR000595">
    <property type="entry name" value="cNMP-bd_dom"/>
</dbReference>
<keyword evidence="2" id="KW-0238">DNA-binding</keyword>
<keyword evidence="7" id="KW-1185">Reference proteome</keyword>
<dbReference type="SUPFAM" id="SSF46785">
    <property type="entry name" value="Winged helix' DNA-binding domain"/>
    <property type="match status" value="1"/>
</dbReference>
<keyword evidence="1" id="KW-0805">Transcription regulation</keyword>
<dbReference type="FunFam" id="1.10.10.10:FF:000028">
    <property type="entry name" value="Fumarate/nitrate reduction transcriptional regulator Fnr"/>
    <property type="match status" value="1"/>
</dbReference>
<dbReference type="Gene3D" id="1.10.10.10">
    <property type="entry name" value="Winged helix-like DNA-binding domain superfamily/Winged helix DNA-binding domain"/>
    <property type="match status" value="1"/>
</dbReference>
<keyword evidence="3" id="KW-0804">Transcription</keyword>
<evidence type="ECO:0000259" key="5">
    <source>
        <dbReference type="PROSITE" id="PS51063"/>
    </source>
</evidence>
<reference evidence="6 7" key="1">
    <citation type="submission" date="2018-02" db="EMBL/GenBank/DDBJ databases">
        <title>Insights into the biology of acidophilic members of the Acidiferrobacteraceae family derived from comparative genomic analyses.</title>
        <authorList>
            <person name="Issotta F."/>
            <person name="Thyssen C."/>
            <person name="Mena C."/>
            <person name="Moya A."/>
            <person name="Bellenberg S."/>
            <person name="Sproer C."/>
            <person name="Covarrubias P.C."/>
            <person name="Sand W."/>
            <person name="Quatrini R."/>
            <person name="Vera M."/>
        </authorList>
    </citation>
    <scope>NUCLEOTIDE SEQUENCE [LARGE SCALE GENOMIC DNA]</scope>
    <source>
        <strain evidence="7">m-1</strain>
    </source>
</reference>
<dbReference type="PRINTS" id="PR00034">
    <property type="entry name" value="HTHCRP"/>
</dbReference>
<dbReference type="InterPro" id="IPR014710">
    <property type="entry name" value="RmlC-like_jellyroll"/>
</dbReference>
<dbReference type="PANTHER" id="PTHR24567:SF75">
    <property type="entry name" value="FUMARATE AND NITRATE REDUCTION REGULATORY PROTEIN"/>
    <property type="match status" value="1"/>
</dbReference>
<evidence type="ECO:0000313" key="7">
    <source>
        <dbReference type="Proteomes" id="UP000253250"/>
    </source>
</evidence>
<evidence type="ECO:0000256" key="3">
    <source>
        <dbReference type="ARBA" id="ARBA00023163"/>
    </source>
</evidence>
<protein>
    <submittedName>
        <fullName evidence="6">Transcriptional regulator</fullName>
    </submittedName>
</protein>
<gene>
    <name evidence="6" type="ORF">C4900_01070</name>
</gene>
<dbReference type="PANTHER" id="PTHR24567">
    <property type="entry name" value="CRP FAMILY TRANSCRIPTIONAL REGULATORY PROTEIN"/>
    <property type="match status" value="1"/>
</dbReference>
<evidence type="ECO:0000259" key="4">
    <source>
        <dbReference type="PROSITE" id="PS50042"/>
    </source>
</evidence>
<evidence type="ECO:0000256" key="1">
    <source>
        <dbReference type="ARBA" id="ARBA00023015"/>
    </source>
</evidence>
<dbReference type="SMART" id="SM00100">
    <property type="entry name" value="cNMP"/>
    <property type="match status" value="1"/>
</dbReference>
<name>A0A368HMD9_9GAMM</name>
<dbReference type="Pfam" id="PF13545">
    <property type="entry name" value="HTH_Crp_2"/>
    <property type="match status" value="1"/>
</dbReference>
<dbReference type="SMART" id="SM00419">
    <property type="entry name" value="HTH_CRP"/>
    <property type="match status" value="1"/>
</dbReference>
<dbReference type="Pfam" id="PF00027">
    <property type="entry name" value="cNMP_binding"/>
    <property type="match status" value="1"/>
</dbReference>
<dbReference type="CDD" id="cd00038">
    <property type="entry name" value="CAP_ED"/>
    <property type="match status" value="1"/>
</dbReference>